<dbReference type="HOGENOM" id="CLU_2063063_0_0_1"/>
<name>L8WFW4_THACA</name>
<comment type="caution">
    <text evidence="1">The sequence shown here is derived from an EMBL/GenBank/DDBJ whole genome shotgun (WGS) entry which is preliminary data.</text>
</comment>
<proteinExistence type="predicted"/>
<evidence type="ECO:0000313" key="1">
    <source>
        <dbReference type="EMBL" id="ELU35612.1"/>
    </source>
</evidence>
<dbReference type="EMBL" id="AFRT01005964">
    <property type="protein sequence ID" value="ELU35612.1"/>
    <property type="molecule type" value="Genomic_DNA"/>
</dbReference>
<evidence type="ECO:0000313" key="2">
    <source>
        <dbReference type="Proteomes" id="UP000011668"/>
    </source>
</evidence>
<accession>L8WFW4</accession>
<organism evidence="1 2">
    <name type="scientific">Thanatephorus cucumeris (strain AG1-IA)</name>
    <name type="common">Rice sheath blight fungus</name>
    <name type="synonym">Rhizoctonia solani</name>
    <dbReference type="NCBI Taxonomy" id="983506"/>
    <lineage>
        <taxon>Eukaryota</taxon>
        <taxon>Fungi</taxon>
        <taxon>Dikarya</taxon>
        <taxon>Basidiomycota</taxon>
        <taxon>Agaricomycotina</taxon>
        <taxon>Agaricomycetes</taxon>
        <taxon>Cantharellales</taxon>
        <taxon>Ceratobasidiaceae</taxon>
        <taxon>Rhizoctonia</taxon>
        <taxon>Rhizoctonia solani AG-1</taxon>
    </lineage>
</organism>
<reference evidence="1 2" key="1">
    <citation type="journal article" date="2013" name="Nat. Commun.">
        <title>The evolution and pathogenic mechanisms of the rice sheath blight pathogen.</title>
        <authorList>
            <person name="Zheng A."/>
            <person name="Lin R."/>
            <person name="Xu L."/>
            <person name="Qin P."/>
            <person name="Tang C."/>
            <person name="Ai P."/>
            <person name="Zhang D."/>
            <person name="Liu Y."/>
            <person name="Sun Z."/>
            <person name="Feng H."/>
            <person name="Wang Y."/>
            <person name="Chen Y."/>
            <person name="Liang X."/>
            <person name="Fu R."/>
            <person name="Li Q."/>
            <person name="Zhang J."/>
            <person name="Yu X."/>
            <person name="Xie Z."/>
            <person name="Ding L."/>
            <person name="Guan P."/>
            <person name="Tang J."/>
            <person name="Liang Y."/>
            <person name="Wang S."/>
            <person name="Deng Q."/>
            <person name="Li S."/>
            <person name="Zhu J."/>
            <person name="Wang L."/>
            <person name="Liu H."/>
            <person name="Li P."/>
        </authorList>
    </citation>
    <scope>NUCLEOTIDE SEQUENCE [LARGE SCALE GENOMIC DNA]</scope>
    <source>
        <strain evidence="2">AG-1 IA</strain>
    </source>
</reference>
<gene>
    <name evidence="1" type="ORF">AG1IA_10358</name>
</gene>
<keyword evidence="2" id="KW-1185">Reference proteome</keyword>
<dbReference type="AlphaFoldDB" id="L8WFW4"/>
<sequence length="119" mass="13852">MRFLEYNQRTGKLSSITPEEYGDIFYVTDMGDQYGTLQTRDDFIFSRHNKPLDPLVAGSERQVWLILKKGSGDNSYRHPDTINRVVYLPRRQGLPGHLTYARVTSMGMYVIHQRSSYCK</sequence>
<dbReference type="Proteomes" id="UP000011668">
    <property type="component" value="Unassembled WGS sequence"/>
</dbReference>
<protein>
    <submittedName>
        <fullName evidence="1">Uncharacterized protein</fullName>
    </submittedName>
</protein>